<dbReference type="SUPFAM" id="SSF49879">
    <property type="entry name" value="SMAD/FHA domain"/>
    <property type="match status" value="1"/>
</dbReference>
<dbReference type="PROSITE" id="PS50006">
    <property type="entry name" value="FHA_DOMAIN"/>
    <property type="match status" value="1"/>
</dbReference>
<keyword evidence="6" id="KW-1185">Reference proteome</keyword>
<feature type="region of interest" description="Disordered" evidence="1">
    <location>
        <begin position="474"/>
        <end position="502"/>
    </location>
</feature>
<evidence type="ECO:0000256" key="1">
    <source>
        <dbReference type="SAM" id="MobiDB-lite"/>
    </source>
</evidence>
<feature type="region of interest" description="Disordered" evidence="1">
    <location>
        <begin position="1"/>
        <end position="148"/>
    </location>
</feature>
<reference evidence="4" key="4">
    <citation type="journal article" date="2018" name="Nat. Plants">
        <title>Whole-genome landscape of Medicago truncatula symbiotic genes.</title>
        <authorList>
            <person name="Pecrix Y."/>
            <person name="Gamas P."/>
            <person name="Carrere S."/>
        </authorList>
    </citation>
    <scope>NUCLEOTIDE SEQUENCE</scope>
    <source>
        <tissue evidence="4">Leaves</tissue>
    </source>
</reference>
<evidence type="ECO:0000313" key="3">
    <source>
        <dbReference type="EMBL" id="AES77811.1"/>
    </source>
</evidence>
<evidence type="ECO:0000313" key="6">
    <source>
        <dbReference type="Proteomes" id="UP000002051"/>
    </source>
</evidence>
<feature type="compositionally biased region" description="Basic and acidic residues" evidence="1">
    <location>
        <begin position="588"/>
        <end position="601"/>
    </location>
</feature>
<feature type="region of interest" description="Disordered" evidence="1">
    <location>
        <begin position="773"/>
        <end position="827"/>
    </location>
</feature>
<dbReference type="AlphaFoldDB" id="G7KS07"/>
<reference evidence="5" key="3">
    <citation type="submission" date="2015-04" db="UniProtKB">
        <authorList>
            <consortium name="EnsemblPlants"/>
        </authorList>
    </citation>
    <scope>IDENTIFICATION</scope>
    <source>
        <strain evidence="5">cv. Jemalong A17</strain>
    </source>
</reference>
<feature type="compositionally biased region" description="Basic and acidic residues" evidence="1">
    <location>
        <begin position="610"/>
        <end position="620"/>
    </location>
</feature>
<dbReference type="OrthoDB" id="444265at2759"/>
<dbReference type="FunFam" id="2.60.200.20:FF:000053">
    <property type="entry name" value="Os06g0275900 protein"/>
    <property type="match status" value="1"/>
</dbReference>
<dbReference type="EnsemblPlants" id="AES77811">
    <property type="protein sequence ID" value="AES77811"/>
    <property type="gene ID" value="MTR_7g017500"/>
</dbReference>
<feature type="compositionally biased region" description="Basic and acidic residues" evidence="1">
    <location>
        <begin position="474"/>
        <end position="489"/>
    </location>
</feature>
<feature type="compositionally biased region" description="Basic and acidic residues" evidence="1">
    <location>
        <begin position="553"/>
        <end position="567"/>
    </location>
</feature>
<sequence>MTNSMGPPPPKNPNPPPQQTLTPSSPPLPPNPDSSLPEPLPPPSDSTTNSLQPPPLSRSDSTTNSSLPEPPPPPSDSTTNSLQPPPLSGSDSTTNSSLPEPPPLSRSDLPPPPPRSDLPPPPSRSNLPPPSNSTDTQTPKPSQGVSVPYKIPPWSSAPCHEFYLEVLKDGSIIDKFNVYEKGAYMFGRLDMCDFVLEHPTISRFHAVIQFKRRGDAYLYDLGSTHGTFLNKNQVEKNTYIDLRVGDVIRFGRSTRMFIFQGPSELMPPEANVKLKREMKMREALRDREASLRRAKLEASAAEGISWGMGEDAVVEEEEDDVEEITWQSYKGQLTEKQEKTREKIIKRMEKIGNMKKEINAIRVKDISQGGLTQGQQTQIARNEQRMAQILEELENLEETLNDSIKESLGARTGKPSHGKKKGAVEDEEDYISDDDDEFYDCTKKKPQKKPGDSQSIETADTLLEKRDTIMKEMGDKKELLMTEKNKVLPETESTTQDDVGDSLDAYMSGLSSQLVYDKSAQLENELATLQSELDRVSYLLKIADPTGEAAKKRELKALEPKPEKTEEVAPIIKKKPPAETQKSSEPCVKADDNKSHVETQKISDACVKADNNKPHVETQKISHSADGSVKEEKPATTTVDLEKSQPGHEGSETENAVFVVPKPQWLGAVEDRVADDKQQLMTSLHPHEMDESDQFVDYKDRNKILGGGDDASTSLESRIESAAPGLILRKRKQVETTGTGSDDASQQSTSSTSGEQTAEDAVALLLKYQRGLYAASDDDESQEKRPKRVIGPEKPSFLSDETANAAWVPPKGQSGDGRTSLNDKYGY</sequence>
<evidence type="ECO:0000313" key="5">
    <source>
        <dbReference type="EnsemblPlants" id="AES77811"/>
    </source>
</evidence>
<dbReference type="PaxDb" id="3880-AES77811"/>
<dbReference type="EMBL" id="CM001223">
    <property type="protein sequence ID" value="AES77811.1"/>
    <property type="molecule type" value="Genomic_DNA"/>
</dbReference>
<dbReference type="KEGG" id="mtr:11430739"/>
<dbReference type="CDD" id="cd22677">
    <property type="entry name" value="FHA_Kanadaptin"/>
    <property type="match status" value="1"/>
</dbReference>
<feature type="compositionally biased region" description="Polar residues" evidence="1">
    <location>
        <begin position="816"/>
        <end position="827"/>
    </location>
</feature>
<protein>
    <submittedName>
        <fullName evidence="3">Kanadaptin-like protein</fullName>
    </submittedName>
    <submittedName>
        <fullName evidence="4">Putative transcription factor interactor and regulator FHA-SMAD family</fullName>
    </submittedName>
</protein>
<dbReference type="EMBL" id="PSQE01000007">
    <property type="protein sequence ID" value="RHN44536.1"/>
    <property type="molecule type" value="Genomic_DNA"/>
</dbReference>
<dbReference type="InterPro" id="IPR050923">
    <property type="entry name" value="Cell_Proc_Reg/RNA_Proc"/>
</dbReference>
<reference evidence="3 6" key="2">
    <citation type="journal article" date="2014" name="BMC Genomics">
        <title>An improved genome release (version Mt4.0) for the model legume Medicago truncatula.</title>
        <authorList>
            <person name="Tang H."/>
            <person name="Krishnakumar V."/>
            <person name="Bidwell S."/>
            <person name="Rosen B."/>
            <person name="Chan A."/>
            <person name="Zhou S."/>
            <person name="Gentzbittel L."/>
            <person name="Childs K.L."/>
            <person name="Yandell M."/>
            <person name="Gundlach H."/>
            <person name="Mayer K.F."/>
            <person name="Schwartz D.C."/>
            <person name="Town C.D."/>
        </authorList>
    </citation>
    <scope>GENOME REANNOTATION</scope>
    <source>
        <strain evidence="5 6">cv. Jemalong A17</strain>
    </source>
</reference>
<organism evidence="3 6">
    <name type="scientific">Medicago truncatula</name>
    <name type="common">Barrel medic</name>
    <name type="synonym">Medicago tribuloides</name>
    <dbReference type="NCBI Taxonomy" id="3880"/>
    <lineage>
        <taxon>Eukaryota</taxon>
        <taxon>Viridiplantae</taxon>
        <taxon>Streptophyta</taxon>
        <taxon>Embryophyta</taxon>
        <taxon>Tracheophyta</taxon>
        <taxon>Spermatophyta</taxon>
        <taxon>Magnoliopsida</taxon>
        <taxon>eudicotyledons</taxon>
        <taxon>Gunneridae</taxon>
        <taxon>Pentapetalae</taxon>
        <taxon>rosids</taxon>
        <taxon>fabids</taxon>
        <taxon>Fabales</taxon>
        <taxon>Fabaceae</taxon>
        <taxon>Papilionoideae</taxon>
        <taxon>50 kb inversion clade</taxon>
        <taxon>NPAAA clade</taxon>
        <taxon>Hologalegina</taxon>
        <taxon>IRL clade</taxon>
        <taxon>Trifolieae</taxon>
        <taxon>Medicago</taxon>
    </lineage>
</organism>
<name>G7KS07_MEDTR</name>
<dbReference type="HOGENOM" id="CLU_015909_2_1_1"/>
<dbReference type="SMART" id="SM00240">
    <property type="entry name" value="FHA"/>
    <property type="match status" value="1"/>
</dbReference>
<feature type="compositionally biased region" description="Pro residues" evidence="1">
    <location>
        <begin position="1"/>
        <end position="44"/>
    </location>
</feature>
<dbReference type="InterPro" id="IPR008984">
    <property type="entry name" value="SMAD_FHA_dom_sf"/>
</dbReference>
<dbReference type="OMA" id="QQAIWTF"/>
<dbReference type="Gene3D" id="2.60.200.20">
    <property type="match status" value="1"/>
</dbReference>
<evidence type="ECO:0000259" key="2">
    <source>
        <dbReference type="PROSITE" id="PS50006"/>
    </source>
</evidence>
<feature type="region of interest" description="Disordered" evidence="1">
    <location>
        <begin position="553"/>
        <end position="659"/>
    </location>
</feature>
<feature type="domain" description="FHA" evidence="2">
    <location>
        <begin position="184"/>
        <end position="234"/>
    </location>
</feature>
<feature type="region of interest" description="Disordered" evidence="1">
    <location>
        <begin position="685"/>
        <end position="761"/>
    </location>
</feature>
<reference evidence="3 6" key="1">
    <citation type="journal article" date="2011" name="Nature">
        <title>The Medicago genome provides insight into the evolution of rhizobial symbioses.</title>
        <authorList>
            <person name="Young N.D."/>
            <person name="Debelle F."/>
            <person name="Oldroyd G.E."/>
            <person name="Geurts R."/>
            <person name="Cannon S.B."/>
            <person name="Udvardi M.K."/>
            <person name="Benedito V.A."/>
            <person name="Mayer K.F."/>
            <person name="Gouzy J."/>
            <person name="Schoof H."/>
            <person name="Van de Peer Y."/>
            <person name="Proost S."/>
            <person name="Cook D.R."/>
            <person name="Meyers B.C."/>
            <person name="Spannagl M."/>
            <person name="Cheung F."/>
            <person name="De Mita S."/>
            <person name="Krishnakumar V."/>
            <person name="Gundlach H."/>
            <person name="Zhou S."/>
            <person name="Mudge J."/>
            <person name="Bharti A.K."/>
            <person name="Murray J.D."/>
            <person name="Naoumkina M.A."/>
            <person name="Rosen B."/>
            <person name="Silverstein K.A."/>
            <person name="Tang H."/>
            <person name="Rombauts S."/>
            <person name="Zhao P.X."/>
            <person name="Zhou P."/>
            <person name="Barbe V."/>
            <person name="Bardou P."/>
            <person name="Bechner M."/>
            <person name="Bellec A."/>
            <person name="Berger A."/>
            <person name="Berges H."/>
            <person name="Bidwell S."/>
            <person name="Bisseling T."/>
            <person name="Choisne N."/>
            <person name="Couloux A."/>
            <person name="Denny R."/>
            <person name="Deshpande S."/>
            <person name="Dai X."/>
            <person name="Doyle J.J."/>
            <person name="Dudez A.M."/>
            <person name="Farmer A.D."/>
            <person name="Fouteau S."/>
            <person name="Franken C."/>
            <person name="Gibelin C."/>
            <person name="Gish J."/>
            <person name="Goldstein S."/>
            <person name="Gonzalez A.J."/>
            <person name="Green P.J."/>
            <person name="Hallab A."/>
            <person name="Hartog M."/>
            <person name="Hua A."/>
            <person name="Humphray S.J."/>
            <person name="Jeong D.H."/>
            <person name="Jing Y."/>
            <person name="Jocker A."/>
            <person name="Kenton S.M."/>
            <person name="Kim D.J."/>
            <person name="Klee K."/>
            <person name="Lai H."/>
            <person name="Lang C."/>
            <person name="Lin S."/>
            <person name="Macmil S.L."/>
            <person name="Magdelenat G."/>
            <person name="Matthews L."/>
            <person name="McCorrison J."/>
            <person name="Monaghan E.L."/>
            <person name="Mun J.H."/>
            <person name="Najar F.Z."/>
            <person name="Nicholson C."/>
            <person name="Noirot C."/>
            <person name="O'Bleness M."/>
            <person name="Paule C.R."/>
            <person name="Poulain J."/>
            <person name="Prion F."/>
            <person name="Qin B."/>
            <person name="Qu C."/>
            <person name="Retzel E.F."/>
            <person name="Riddle C."/>
            <person name="Sallet E."/>
            <person name="Samain S."/>
            <person name="Samson N."/>
            <person name="Sanders I."/>
            <person name="Saurat O."/>
            <person name="Scarpelli C."/>
            <person name="Schiex T."/>
            <person name="Segurens B."/>
            <person name="Severin A.J."/>
            <person name="Sherrier D.J."/>
            <person name="Shi R."/>
            <person name="Sims S."/>
            <person name="Singer S.R."/>
            <person name="Sinharoy S."/>
            <person name="Sterck L."/>
            <person name="Viollet A."/>
            <person name="Wang B.B."/>
            <person name="Wang K."/>
            <person name="Wang M."/>
            <person name="Wang X."/>
            <person name="Warfsmann J."/>
            <person name="Weissenbach J."/>
            <person name="White D.D."/>
            <person name="White J.D."/>
            <person name="Wiley G.B."/>
            <person name="Wincker P."/>
            <person name="Xing Y."/>
            <person name="Yang L."/>
            <person name="Yao Z."/>
            <person name="Ying F."/>
            <person name="Zhai J."/>
            <person name="Zhou L."/>
            <person name="Zuber A."/>
            <person name="Denarie J."/>
            <person name="Dixon R.A."/>
            <person name="May G.D."/>
            <person name="Schwartz D.C."/>
            <person name="Rogers J."/>
            <person name="Quetier F."/>
            <person name="Town C.D."/>
            <person name="Roe B.A."/>
        </authorList>
    </citation>
    <scope>NUCLEOTIDE SEQUENCE [LARGE SCALE GENOMIC DNA]</scope>
    <source>
        <strain evidence="3">A17</strain>
        <strain evidence="5 6">cv. Jemalong A17</strain>
    </source>
</reference>
<accession>G7KS07</accession>
<dbReference type="eggNOG" id="KOG1881">
    <property type="taxonomic scope" value="Eukaryota"/>
</dbReference>
<feature type="region of interest" description="Disordered" evidence="1">
    <location>
        <begin position="406"/>
        <end position="462"/>
    </location>
</feature>
<dbReference type="InterPro" id="IPR000253">
    <property type="entry name" value="FHA_dom"/>
</dbReference>
<dbReference type="Pfam" id="PF00498">
    <property type="entry name" value="FHA"/>
    <property type="match status" value="1"/>
</dbReference>
<dbReference type="STRING" id="3880.G7KS07"/>
<proteinExistence type="predicted"/>
<feature type="compositionally biased region" description="Pro residues" evidence="1">
    <location>
        <begin position="99"/>
        <end position="131"/>
    </location>
</feature>
<dbReference type="PANTHER" id="PTHR23308">
    <property type="entry name" value="NUCLEAR INHIBITOR OF PROTEIN PHOSPHATASE-1"/>
    <property type="match status" value="1"/>
</dbReference>
<dbReference type="Proteomes" id="UP000265566">
    <property type="component" value="Chromosome 7"/>
</dbReference>
<feature type="compositionally biased region" description="Low complexity" evidence="1">
    <location>
        <begin position="739"/>
        <end position="756"/>
    </location>
</feature>
<dbReference type="GO" id="GO:0003729">
    <property type="term" value="F:mRNA binding"/>
    <property type="evidence" value="ECO:0000318"/>
    <property type="project" value="GO_Central"/>
</dbReference>
<feature type="compositionally biased region" description="Polar residues" evidence="1">
    <location>
        <begin position="134"/>
        <end position="145"/>
    </location>
</feature>
<dbReference type="Proteomes" id="UP000002051">
    <property type="component" value="Unassembled WGS sequence"/>
</dbReference>
<dbReference type="Gramene" id="rna38665">
    <property type="protein sequence ID" value="RHN44536.1"/>
    <property type="gene ID" value="gene38665"/>
</dbReference>
<feature type="compositionally biased region" description="Basic and acidic residues" evidence="1">
    <location>
        <begin position="628"/>
        <end position="651"/>
    </location>
</feature>
<gene>
    <name evidence="5" type="primary">11430739</name>
    <name evidence="3" type="ordered locus">MTR_7g017500</name>
    <name evidence="4" type="ORF">MtrunA17_Chr7g0220461</name>
</gene>
<feature type="compositionally biased region" description="Acidic residues" evidence="1">
    <location>
        <begin position="425"/>
        <end position="439"/>
    </location>
</feature>
<evidence type="ECO:0000313" key="4">
    <source>
        <dbReference type="EMBL" id="RHN44536.1"/>
    </source>
</evidence>